<dbReference type="Proteomes" id="UP000762676">
    <property type="component" value="Unassembled WGS sequence"/>
</dbReference>
<dbReference type="GO" id="GO:0003677">
    <property type="term" value="F:DNA binding"/>
    <property type="evidence" value="ECO:0007669"/>
    <property type="project" value="InterPro"/>
</dbReference>
<dbReference type="Gene3D" id="1.10.10.60">
    <property type="entry name" value="Homeodomain-like"/>
    <property type="match status" value="1"/>
</dbReference>
<gene>
    <name evidence="2" type="ORF">ElyMa_006477400</name>
</gene>
<protein>
    <recommendedName>
        <fullName evidence="1">HTH psq-type domain-containing protein</fullName>
    </recommendedName>
</protein>
<dbReference type="Pfam" id="PF05225">
    <property type="entry name" value="HTH_psq"/>
    <property type="match status" value="1"/>
</dbReference>
<comment type="caution">
    <text evidence="2">The sequence shown here is derived from an EMBL/GenBank/DDBJ whole genome shotgun (WGS) entry which is preliminary data.</text>
</comment>
<evidence type="ECO:0000313" key="3">
    <source>
        <dbReference type="Proteomes" id="UP000762676"/>
    </source>
</evidence>
<evidence type="ECO:0000259" key="1">
    <source>
        <dbReference type="Pfam" id="PF05225"/>
    </source>
</evidence>
<keyword evidence="3" id="KW-1185">Reference proteome</keyword>
<dbReference type="EMBL" id="BMAT01013006">
    <property type="protein sequence ID" value="GFS03696.1"/>
    <property type="molecule type" value="Genomic_DNA"/>
</dbReference>
<reference evidence="2 3" key="1">
    <citation type="journal article" date="2021" name="Elife">
        <title>Chloroplast acquisition without the gene transfer in kleptoplastic sea slugs, Plakobranchus ocellatus.</title>
        <authorList>
            <person name="Maeda T."/>
            <person name="Takahashi S."/>
            <person name="Yoshida T."/>
            <person name="Shimamura S."/>
            <person name="Takaki Y."/>
            <person name="Nagai Y."/>
            <person name="Toyoda A."/>
            <person name="Suzuki Y."/>
            <person name="Arimoto A."/>
            <person name="Ishii H."/>
            <person name="Satoh N."/>
            <person name="Nishiyama T."/>
            <person name="Hasebe M."/>
            <person name="Maruyama T."/>
            <person name="Minagawa J."/>
            <person name="Obokata J."/>
            <person name="Shigenobu S."/>
        </authorList>
    </citation>
    <scope>NUCLEOTIDE SEQUENCE [LARGE SCALE GENOMIC DNA]</scope>
</reference>
<organism evidence="2 3">
    <name type="scientific">Elysia marginata</name>
    <dbReference type="NCBI Taxonomy" id="1093978"/>
    <lineage>
        <taxon>Eukaryota</taxon>
        <taxon>Metazoa</taxon>
        <taxon>Spiralia</taxon>
        <taxon>Lophotrochozoa</taxon>
        <taxon>Mollusca</taxon>
        <taxon>Gastropoda</taxon>
        <taxon>Heterobranchia</taxon>
        <taxon>Euthyneura</taxon>
        <taxon>Panpulmonata</taxon>
        <taxon>Sacoglossa</taxon>
        <taxon>Placobranchoidea</taxon>
        <taxon>Plakobranchidae</taxon>
        <taxon>Elysia</taxon>
    </lineage>
</organism>
<name>A0AAV4I4W8_9GAST</name>
<dbReference type="InterPro" id="IPR007889">
    <property type="entry name" value="HTH_Psq"/>
</dbReference>
<proteinExistence type="predicted"/>
<dbReference type="AlphaFoldDB" id="A0AAV4I4W8"/>
<sequence length="113" mass="12896">MLETIIDLVKSGQLGLKKASRDFGIPLYSTLEEKIRGRSPVKAGLKFLLHPDEEKRIMEWLKVYAQQALPRSIDVLRKKSRKYKSCEEHPPKPRMVCQEGTGCPHFEDSLSSA</sequence>
<accession>A0AAV4I4W8</accession>
<evidence type="ECO:0000313" key="2">
    <source>
        <dbReference type="EMBL" id="GFS03696.1"/>
    </source>
</evidence>
<feature type="domain" description="HTH psq-type" evidence="1">
    <location>
        <begin position="9"/>
        <end position="41"/>
    </location>
</feature>